<accession>A0A437ADG6</accession>
<keyword evidence="3" id="KW-1185">Reference proteome</keyword>
<feature type="region of interest" description="Disordered" evidence="1">
    <location>
        <begin position="339"/>
        <end position="411"/>
    </location>
</feature>
<proteinExistence type="predicted"/>
<dbReference type="AlphaFoldDB" id="A0A437ADG6"/>
<dbReference type="Proteomes" id="UP000283090">
    <property type="component" value="Unassembled WGS sequence"/>
</dbReference>
<protein>
    <recommendedName>
        <fullName evidence="4">HNH nuclease domain-containing protein</fullName>
    </recommendedName>
</protein>
<comment type="caution">
    <text evidence="2">The sequence shown here is derived from an EMBL/GenBank/DDBJ whole genome shotgun (WGS) entry which is preliminary data.</text>
</comment>
<evidence type="ECO:0000256" key="1">
    <source>
        <dbReference type="SAM" id="MobiDB-lite"/>
    </source>
</evidence>
<evidence type="ECO:0000313" key="3">
    <source>
        <dbReference type="Proteomes" id="UP000283090"/>
    </source>
</evidence>
<dbReference type="EMBL" id="SAEB01000001">
    <property type="protein sequence ID" value="RVD89121.1"/>
    <property type="molecule type" value="Genomic_DNA"/>
</dbReference>
<reference evidence="2 3" key="1">
    <citation type="submission" date="2019-01" db="EMBL/GenBank/DDBJ databases">
        <title>Intercellular communication is required for trap formation in the nematode-trapping fungus Duddingtonia flagrans.</title>
        <authorList>
            <person name="Youssar L."/>
            <person name="Wernet V."/>
            <person name="Hensel N."/>
            <person name="Hildebrandt H.-G."/>
            <person name="Fischer R."/>
        </authorList>
    </citation>
    <scope>NUCLEOTIDE SEQUENCE [LARGE SCALE GENOMIC DNA]</scope>
    <source>
        <strain evidence="2 3">CBS H-5679</strain>
    </source>
</reference>
<dbReference type="CDD" id="cd00085">
    <property type="entry name" value="HNHc"/>
    <property type="match status" value="1"/>
</dbReference>
<feature type="compositionally biased region" description="Polar residues" evidence="1">
    <location>
        <begin position="66"/>
        <end position="76"/>
    </location>
</feature>
<dbReference type="GeneID" id="93582453"/>
<dbReference type="RefSeq" id="XP_067494665.1">
    <property type="nucleotide sequence ID" value="XM_067630037.1"/>
</dbReference>
<dbReference type="Gene3D" id="1.10.30.50">
    <property type="match status" value="1"/>
</dbReference>
<dbReference type="VEuPathDB" id="FungiDB:DFL_000142"/>
<sequence>MGFSEDNDATPRPTYKTLKWLQSKETSLLESSVYGNSRNIFLIHATESTIEFATSQPPSPLKRPASNFSGFDSPNKSSRSSSRHSSASRHSSTSTSTKSRGSEIASRISNGQPVPFSDNVKRRLKRYYKTRCWVCEQRNSVPDASHIIPKAEPDFYILKKQNIIAFEQLHSEDNAIPLCKRCHNVSDIFPPQFIILPTHLHWFIDHETQDYEKRTIDGAKGIKTARETPTAQMYRKYLSDEGLLEKYPPGVKSNQYVENDVQGGLYDVHIRIDFISVKDDEDVTGLYRAAKYWHGSPTAALIHAARILGRPDPDPNAPWLEPEKLRQLSHLIEMWSRPDPSVLDTQDSSSQSNDRSRTEASSHDHHDNSKGRNNFGDGDDNGSRGNESFNGGTLIGSGRQNANSSTRNDEGVDGLIDKLQFANRFHKNQNPDRARSKRWQWGPSFTSNEAVEFFCRVNGV</sequence>
<feature type="region of interest" description="Disordered" evidence="1">
    <location>
        <begin position="53"/>
        <end position="117"/>
    </location>
</feature>
<gene>
    <name evidence="2" type="ORF">DFL_000142</name>
</gene>
<dbReference type="InterPro" id="IPR003615">
    <property type="entry name" value="HNH_nuc"/>
</dbReference>
<organism evidence="2 3">
    <name type="scientific">Arthrobotrys flagrans</name>
    <name type="common">Nematode-trapping fungus</name>
    <name type="synonym">Trichothecium flagrans</name>
    <dbReference type="NCBI Taxonomy" id="97331"/>
    <lineage>
        <taxon>Eukaryota</taxon>
        <taxon>Fungi</taxon>
        <taxon>Dikarya</taxon>
        <taxon>Ascomycota</taxon>
        <taxon>Pezizomycotina</taxon>
        <taxon>Orbiliomycetes</taxon>
        <taxon>Orbiliales</taxon>
        <taxon>Orbiliaceae</taxon>
        <taxon>Arthrobotrys</taxon>
    </lineage>
</organism>
<feature type="compositionally biased region" description="Low complexity" evidence="1">
    <location>
        <begin position="77"/>
        <end position="99"/>
    </location>
</feature>
<evidence type="ECO:0000313" key="2">
    <source>
        <dbReference type="EMBL" id="RVD89121.1"/>
    </source>
</evidence>
<feature type="compositionally biased region" description="Basic and acidic residues" evidence="1">
    <location>
        <begin position="354"/>
        <end position="370"/>
    </location>
</feature>
<name>A0A437ADG6_ARTFL</name>
<dbReference type="OrthoDB" id="3800761at2759"/>
<evidence type="ECO:0008006" key="4">
    <source>
        <dbReference type="Google" id="ProtNLM"/>
    </source>
</evidence>